<evidence type="ECO:0000256" key="13">
    <source>
        <dbReference type="ARBA" id="ARBA00039098"/>
    </source>
</evidence>
<dbReference type="InterPro" id="IPR013563">
    <property type="entry name" value="Oligopep_ABC_C"/>
</dbReference>
<evidence type="ECO:0000256" key="5">
    <source>
        <dbReference type="ARBA" id="ARBA00022596"/>
    </source>
</evidence>
<evidence type="ECO:0000256" key="7">
    <source>
        <dbReference type="ARBA" id="ARBA00022840"/>
    </source>
</evidence>
<dbReference type="Proteomes" id="UP000184088">
    <property type="component" value="Unassembled WGS sequence"/>
</dbReference>
<reference evidence="17 18" key="1">
    <citation type="submission" date="2016-11" db="EMBL/GenBank/DDBJ databases">
        <authorList>
            <person name="Jaros S."/>
            <person name="Januszkiewicz K."/>
            <person name="Wedrychowicz H."/>
        </authorList>
    </citation>
    <scope>NUCLEOTIDE SEQUENCE [LARGE SCALE GENOMIC DNA]</scope>
    <source>
        <strain evidence="17 18">DSM 17918</strain>
    </source>
</reference>
<proteinExistence type="inferred from homology"/>
<dbReference type="NCBIfam" id="TIGR01727">
    <property type="entry name" value="oligo_HPY"/>
    <property type="match status" value="1"/>
</dbReference>
<keyword evidence="18" id="KW-1185">Reference proteome</keyword>
<dbReference type="SUPFAM" id="SSF52540">
    <property type="entry name" value="P-loop containing nucleoside triphosphate hydrolases"/>
    <property type="match status" value="1"/>
</dbReference>
<evidence type="ECO:0000256" key="6">
    <source>
        <dbReference type="ARBA" id="ARBA00022741"/>
    </source>
</evidence>
<keyword evidence="10" id="KW-0921">Nickel transport</keyword>
<dbReference type="CDD" id="cd03257">
    <property type="entry name" value="ABC_NikE_OppD_transporters"/>
    <property type="match status" value="1"/>
</dbReference>
<dbReference type="PROSITE" id="PS50893">
    <property type="entry name" value="ABC_TRANSPORTER_2"/>
    <property type="match status" value="1"/>
</dbReference>
<sequence>MNIIEIRDLTIQFPLRNGTITAANHVDFDIPEGKITGLVGESGSGKSTMASAILRVVTSPGKITSGSIIYNGYDAKDNVKKDILKFNNAELQRFRWKEVAMVFQAAQNALNPVVRIDEQIIETVQEHVDMSREEILKKASDLLDYVRLEPERILKSYPHELSGGMKQRVMIAFSLLLDPKFLILDEPTTALDVITQDYIFDILTKIHKERGITMLLQTHDIAVVAKVADRIGVMYAGEVVEVGDIYEVFEDPKHPYTIGLIHAAPSLIDDLGKRTPIKGSPPNLLNLPSGCPFHPRCPFAKPVCKEVKPTTTVLGEDHIVKCHSYNNERYKKEGLLA</sequence>
<dbReference type="RefSeq" id="WP_073341983.1">
    <property type="nucleotide sequence ID" value="NZ_FQVH01000006.1"/>
</dbReference>
<dbReference type="EMBL" id="FQVH01000006">
    <property type="protein sequence ID" value="SHE80899.1"/>
    <property type="molecule type" value="Genomic_DNA"/>
</dbReference>
<evidence type="ECO:0000256" key="15">
    <source>
        <dbReference type="ARBA" id="ARBA00048610"/>
    </source>
</evidence>
<dbReference type="InterPro" id="IPR003439">
    <property type="entry name" value="ABC_transporter-like_ATP-bd"/>
</dbReference>
<keyword evidence="8" id="KW-1278">Translocase</keyword>
<dbReference type="Pfam" id="PF00005">
    <property type="entry name" value="ABC_tran"/>
    <property type="match status" value="1"/>
</dbReference>
<dbReference type="Gene3D" id="3.40.50.300">
    <property type="entry name" value="P-loop containing nucleotide triphosphate hydrolases"/>
    <property type="match status" value="1"/>
</dbReference>
<dbReference type="FunFam" id="3.40.50.300:FF:000016">
    <property type="entry name" value="Oligopeptide ABC transporter ATP-binding component"/>
    <property type="match status" value="1"/>
</dbReference>
<evidence type="ECO:0000256" key="12">
    <source>
        <dbReference type="ARBA" id="ARBA00038669"/>
    </source>
</evidence>
<evidence type="ECO:0000256" key="3">
    <source>
        <dbReference type="ARBA" id="ARBA00022448"/>
    </source>
</evidence>
<feature type="domain" description="ABC transporter" evidence="16">
    <location>
        <begin position="4"/>
        <end position="261"/>
    </location>
</feature>
<dbReference type="GO" id="GO:0015833">
    <property type="term" value="P:peptide transport"/>
    <property type="evidence" value="ECO:0007669"/>
    <property type="project" value="InterPro"/>
</dbReference>
<dbReference type="PANTHER" id="PTHR43297">
    <property type="entry name" value="OLIGOPEPTIDE TRANSPORT ATP-BINDING PROTEIN APPD"/>
    <property type="match status" value="1"/>
</dbReference>
<comment type="similarity">
    <text evidence="2">Belongs to the ABC transporter superfamily.</text>
</comment>
<accession>A0A1M4WI27</accession>
<keyword evidence="5" id="KW-0533">Nickel</keyword>
<dbReference type="InterPro" id="IPR027417">
    <property type="entry name" value="P-loop_NTPase"/>
</dbReference>
<evidence type="ECO:0000313" key="18">
    <source>
        <dbReference type="Proteomes" id="UP000184088"/>
    </source>
</evidence>
<keyword evidence="4" id="KW-1003">Cell membrane</keyword>
<dbReference type="InterPro" id="IPR050388">
    <property type="entry name" value="ABC_Ni/Peptide_Import"/>
</dbReference>
<dbReference type="EC" id="7.2.2.11" evidence="13"/>
<dbReference type="SMART" id="SM00382">
    <property type="entry name" value="AAA"/>
    <property type="match status" value="1"/>
</dbReference>
<dbReference type="AlphaFoldDB" id="A0A1M4WI27"/>
<keyword evidence="3" id="KW-0813">Transport</keyword>
<dbReference type="GO" id="GO:0016887">
    <property type="term" value="F:ATP hydrolysis activity"/>
    <property type="evidence" value="ECO:0007669"/>
    <property type="project" value="InterPro"/>
</dbReference>
<evidence type="ECO:0000256" key="1">
    <source>
        <dbReference type="ARBA" id="ARBA00004202"/>
    </source>
</evidence>
<dbReference type="GO" id="GO:0005524">
    <property type="term" value="F:ATP binding"/>
    <property type="evidence" value="ECO:0007669"/>
    <property type="project" value="UniProtKB-KW"/>
</dbReference>
<keyword evidence="11" id="KW-0472">Membrane</keyword>
<dbReference type="GO" id="GO:0005886">
    <property type="term" value="C:plasma membrane"/>
    <property type="evidence" value="ECO:0007669"/>
    <property type="project" value="UniProtKB-SubCell"/>
</dbReference>
<evidence type="ECO:0000313" key="17">
    <source>
        <dbReference type="EMBL" id="SHE80899.1"/>
    </source>
</evidence>
<gene>
    <name evidence="17" type="ORF">SAMN02746089_00817</name>
</gene>
<evidence type="ECO:0000256" key="9">
    <source>
        <dbReference type="ARBA" id="ARBA00023065"/>
    </source>
</evidence>
<keyword evidence="7 17" id="KW-0067">ATP-binding</keyword>
<dbReference type="GO" id="GO:0015413">
    <property type="term" value="F:ABC-type nickel transporter activity"/>
    <property type="evidence" value="ECO:0007669"/>
    <property type="project" value="UniProtKB-EC"/>
</dbReference>
<protein>
    <recommendedName>
        <fullName evidence="14">Nickel import system ATP-binding protein NikD</fullName>
        <ecNumber evidence="13">7.2.2.11</ecNumber>
    </recommendedName>
</protein>
<keyword evidence="9" id="KW-0406">Ion transport</keyword>
<dbReference type="OrthoDB" id="41661at2"/>
<evidence type="ECO:0000259" key="16">
    <source>
        <dbReference type="PROSITE" id="PS50893"/>
    </source>
</evidence>
<evidence type="ECO:0000256" key="11">
    <source>
        <dbReference type="ARBA" id="ARBA00023136"/>
    </source>
</evidence>
<keyword evidence="6" id="KW-0547">Nucleotide-binding</keyword>
<name>A0A1M4WI27_9THEO</name>
<evidence type="ECO:0000256" key="14">
    <source>
        <dbReference type="ARBA" id="ARBA00044143"/>
    </source>
</evidence>
<dbReference type="STRING" id="1121256.SAMN02746089_00817"/>
<comment type="subunit">
    <text evidence="12">The complex is composed of two ATP-binding proteins (NikD and NikE), two transmembrane proteins (NikB and NikC) and a solute-binding protein (NikA).</text>
</comment>
<evidence type="ECO:0000256" key="2">
    <source>
        <dbReference type="ARBA" id="ARBA00005417"/>
    </source>
</evidence>
<organism evidence="17 18">
    <name type="scientific">Caldanaerobius fijiensis DSM 17918</name>
    <dbReference type="NCBI Taxonomy" id="1121256"/>
    <lineage>
        <taxon>Bacteria</taxon>
        <taxon>Bacillati</taxon>
        <taxon>Bacillota</taxon>
        <taxon>Clostridia</taxon>
        <taxon>Thermoanaerobacterales</taxon>
        <taxon>Thermoanaerobacteraceae</taxon>
        <taxon>Caldanaerobius</taxon>
    </lineage>
</organism>
<dbReference type="PANTHER" id="PTHR43297:SF13">
    <property type="entry name" value="NICKEL ABC TRANSPORTER, ATP-BINDING PROTEIN"/>
    <property type="match status" value="1"/>
</dbReference>
<comment type="subcellular location">
    <subcellularLocation>
        <location evidence="1">Cell membrane</location>
        <topology evidence="1">Peripheral membrane protein</topology>
    </subcellularLocation>
</comment>
<dbReference type="Pfam" id="PF08352">
    <property type="entry name" value="oligo_HPY"/>
    <property type="match status" value="1"/>
</dbReference>
<comment type="catalytic activity">
    <reaction evidence="15">
        <text>Ni(2+)(out) + ATP + H2O = Ni(2+)(in) + ADP + phosphate + H(+)</text>
        <dbReference type="Rhea" id="RHEA:15557"/>
        <dbReference type="ChEBI" id="CHEBI:15377"/>
        <dbReference type="ChEBI" id="CHEBI:15378"/>
        <dbReference type="ChEBI" id="CHEBI:30616"/>
        <dbReference type="ChEBI" id="CHEBI:43474"/>
        <dbReference type="ChEBI" id="CHEBI:49786"/>
        <dbReference type="ChEBI" id="CHEBI:456216"/>
        <dbReference type="EC" id="7.2.2.11"/>
    </reaction>
    <physiologicalReaction direction="left-to-right" evidence="15">
        <dbReference type="Rhea" id="RHEA:15558"/>
    </physiologicalReaction>
</comment>
<dbReference type="InterPro" id="IPR003593">
    <property type="entry name" value="AAA+_ATPase"/>
</dbReference>
<evidence type="ECO:0000256" key="4">
    <source>
        <dbReference type="ARBA" id="ARBA00022475"/>
    </source>
</evidence>
<evidence type="ECO:0000256" key="8">
    <source>
        <dbReference type="ARBA" id="ARBA00022967"/>
    </source>
</evidence>
<evidence type="ECO:0000256" key="10">
    <source>
        <dbReference type="ARBA" id="ARBA00023112"/>
    </source>
</evidence>